<reference evidence="2" key="1">
    <citation type="journal article" date="2023" name="Int. J. Syst. Evol. Microbiol.">
        <title>Streptomyces meridianus sp. nov. isolated from brackish water of the Tagus estuary in Alcochete, Portugal.</title>
        <authorList>
            <person name="Santos J.D.N."/>
            <person name="Klimek D."/>
            <person name="Calusinska M."/>
            <person name="Lobo Da Cunha A."/>
            <person name="Catita J."/>
            <person name="Goncalves H."/>
            <person name="Gonzalez I."/>
            <person name="Reyes F."/>
            <person name="Lage O.M."/>
        </authorList>
    </citation>
    <scope>NUCLEOTIDE SEQUENCE</scope>
    <source>
        <strain evidence="2">MTZ3.1</strain>
    </source>
</reference>
<evidence type="ECO:0000259" key="1">
    <source>
        <dbReference type="Pfam" id="PF13643"/>
    </source>
</evidence>
<protein>
    <recommendedName>
        <fullName evidence="1">DUF4145 domain-containing protein</fullName>
    </recommendedName>
</protein>
<dbReference type="PANTHER" id="PTHR30024">
    <property type="entry name" value="ALIPHATIC SULFONATES-BINDING PROTEIN-RELATED"/>
    <property type="match status" value="1"/>
</dbReference>
<evidence type="ECO:0000313" key="3">
    <source>
        <dbReference type="Proteomes" id="UP001167160"/>
    </source>
</evidence>
<dbReference type="InterPro" id="IPR025285">
    <property type="entry name" value="DUF4145"/>
</dbReference>
<dbReference type="Gene3D" id="3.40.190.10">
    <property type="entry name" value="Periplasmic binding protein-like II"/>
    <property type="match status" value="2"/>
</dbReference>
<dbReference type="SUPFAM" id="SSF53850">
    <property type="entry name" value="Periplasmic binding protein-like II"/>
    <property type="match status" value="1"/>
</dbReference>
<dbReference type="Pfam" id="PF13643">
    <property type="entry name" value="DUF4145"/>
    <property type="match status" value="1"/>
</dbReference>
<comment type="caution">
    <text evidence="2">The sequence shown here is derived from an EMBL/GenBank/DDBJ whole genome shotgun (WGS) entry which is preliminary data.</text>
</comment>
<sequence>MTSSVDFTFATSGLQSMLKFFTGTLDAAYFGSTPFLLGYAYGLPVRAIGIAQRLGTGHAVVTRGQPPTRPRIGTVSGSTGHEIAHVWATRTDREPVFVDLPPNDQVMAFKAGFIDGIACWEPYTTLAVRLGGERVLTGRESGNQLNLVCASSEALRERAPALRALLRTHDQATHKLNDGVSRSELHFLQGVFGDSLSQSECEVILRDGIEWADSAESSPTGRRDEITASLRASRDFLVSAGLISGNLPDLADAVAHLGDEAESEDPDRARTLRLGYSDSIMCAPILLGRHARLFRANGLDDTDSESRIVERIAALDEDYRKALRSIRTLISPEPELAVMKAGKIVEQELADFYERCFDRTPPRAISGAIDELSRFGVMPTRAAAAAHWLRNLRNDSAHRGREAVQYAETAYRLTVEILEWLQQETAQQLPRCARCGRAIEDDSWVACPHCAQVRRRDCGACGEPVQASWKACPHCGHGVQGQR</sequence>
<evidence type="ECO:0000313" key="2">
    <source>
        <dbReference type="EMBL" id="MCM2577564.1"/>
    </source>
</evidence>
<proteinExistence type="predicted"/>
<dbReference type="Proteomes" id="UP001167160">
    <property type="component" value="Unassembled WGS sequence"/>
</dbReference>
<organism evidence="2 3">
    <name type="scientific">Streptomyces meridianus</name>
    <dbReference type="NCBI Taxonomy" id="2938945"/>
    <lineage>
        <taxon>Bacteria</taxon>
        <taxon>Bacillati</taxon>
        <taxon>Actinomycetota</taxon>
        <taxon>Actinomycetes</taxon>
        <taxon>Kitasatosporales</taxon>
        <taxon>Streptomycetaceae</taxon>
        <taxon>Streptomyces</taxon>
    </lineage>
</organism>
<accession>A0ABT0X709</accession>
<feature type="domain" description="DUF4145" evidence="1">
    <location>
        <begin position="329"/>
        <end position="418"/>
    </location>
</feature>
<gene>
    <name evidence="2" type="ORF">M1E25_09385</name>
</gene>
<name>A0ABT0X709_9ACTN</name>
<dbReference type="RefSeq" id="WP_251412526.1">
    <property type="nucleotide sequence ID" value="NZ_JAMQGM010000019.1"/>
</dbReference>
<keyword evidence="3" id="KW-1185">Reference proteome</keyword>
<dbReference type="EMBL" id="JAMQGM010000019">
    <property type="protein sequence ID" value="MCM2577564.1"/>
    <property type="molecule type" value="Genomic_DNA"/>
</dbReference>